<dbReference type="RefSeq" id="WP_204049214.1">
    <property type="nucleotide sequence ID" value="NZ_BOOF01000017.1"/>
</dbReference>
<gene>
    <name evidence="4" type="ORF">Msi02_33900</name>
</gene>
<accession>A0ABQ4GMB9</accession>
<dbReference type="PANTHER" id="PTHR43479">
    <property type="entry name" value="ACREF/ENVCD OPERON REPRESSOR-RELATED"/>
    <property type="match status" value="1"/>
</dbReference>
<proteinExistence type="predicted"/>
<evidence type="ECO:0000256" key="2">
    <source>
        <dbReference type="PROSITE-ProRule" id="PRU00335"/>
    </source>
</evidence>
<dbReference type="EMBL" id="BOOF01000017">
    <property type="protein sequence ID" value="GIH62573.1"/>
    <property type="molecule type" value="Genomic_DNA"/>
</dbReference>
<dbReference type="SUPFAM" id="SSF46689">
    <property type="entry name" value="Homeodomain-like"/>
    <property type="match status" value="1"/>
</dbReference>
<evidence type="ECO:0000313" key="4">
    <source>
        <dbReference type="EMBL" id="GIH62573.1"/>
    </source>
</evidence>
<dbReference type="Pfam" id="PF00440">
    <property type="entry name" value="TetR_N"/>
    <property type="match status" value="1"/>
</dbReference>
<dbReference type="InterPro" id="IPR009057">
    <property type="entry name" value="Homeodomain-like_sf"/>
</dbReference>
<name>A0ABQ4GMB9_9ACTN</name>
<feature type="domain" description="HTH tetR-type" evidence="3">
    <location>
        <begin position="1"/>
        <end position="57"/>
    </location>
</feature>
<feature type="DNA-binding region" description="H-T-H motif" evidence="2">
    <location>
        <begin position="20"/>
        <end position="39"/>
    </location>
</feature>
<reference evidence="4 5" key="1">
    <citation type="submission" date="2021-01" db="EMBL/GenBank/DDBJ databases">
        <title>Whole genome shotgun sequence of Microbispora siamensis NBRC 104113.</title>
        <authorList>
            <person name="Komaki H."/>
            <person name="Tamura T."/>
        </authorList>
    </citation>
    <scope>NUCLEOTIDE SEQUENCE [LARGE SCALE GENOMIC DNA]</scope>
    <source>
        <strain evidence="4 5">NBRC 104113</strain>
    </source>
</reference>
<protein>
    <submittedName>
        <fullName evidence="4">TetR family transcriptional regulator</fullName>
    </submittedName>
</protein>
<organism evidence="4 5">
    <name type="scientific">Microbispora siamensis</name>
    <dbReference type="NCBI Taxonomy" id="564413"/>
    <lineage>
        <taxon>Bacteria</taxon>
        <taxon>Bacillati</taxon>
        <taxon>Actinomycetota</taxon>
        <taxon>Actinomycetes</taxon>
        <taxon>Streptosporangiales</taxon>
        <taxon>Streptosporangiaceae</taxon>
        <taxon>Microbispora</taxon>
    </lineage>
</organism>
<evidence type="ECO:0000313" key="5">
    <source>
        <dbReference type="Proteomes" id="UP000660454"/>
    </source>
</evidence>
<dbReference type="PANTHER" id="PTHR43479:SF7">
    <property type="entry name" value="TETR-FAMILY TRANSCRIPTIONAL REGULATOR"/>
    <property type="match status" value="1"/>
</dbReference>
<comment type="caution">
    <text evidence="4">The sequence shown here is derived from an EMBL/GenBank/DDBJ whole genome shotgun (WGS) entry which is preliminary data.</text>
</comment>
<dbReference type="PROSITE" id="PS50977">
    <property type="entry name" value="HTH_TETR_2"/>
    <property type="match status" value="1"/>
</dbReference>
<dbReference type="InterPro" id="IPR001647">
    <property type="entry name" value="HTH_TetR"/>
</dbReference>
<sequence>MAIYEAVERLSLSKGFDAITVSDITKLADVHRSTFYRHYRDKFHLVESCYEDGTRKGREILLSATSGLVSPQQFVTAFAQILNHIAAHRNLYAALLVHKRSTWFESWLLEHWNGLIHDVYRRFRPPGAQMTDGALADLRTGITAHASVATVRWWVREKQRLTSEQLACWYTRHTLHDISRHLTPCLPGTH</sequence>
<dbReference type="InterPro" id="IPR050624">
    <property type="entry name" value="HTH-type_Tx_Regulator"/>
</dbReference>
<evidence type="ECO:0000256" key="1">
    <source>
        <dbReference type="ARBA" id="ARBA00023125"/>
    </source>
</evidence>
<keyword evidence="1 2" id="KW-0238">DNA-binding</keyword>
<keyword evidence="5" id="KW-1185">Reference proteome</keyword>
<dbReference type="Proteomes" id="UP000660454">
    <property type="component" value="Unassembled WGS sequence"/>
</dbReference>
<evidence type="ECO:0000259" key="3">
    <source>
        <dbReference type="PROSITE" id="PS50977"/>
    </source>
</evidence>
<dbReference type="Gene3D" id="1.10.357.10">
    <property type="entry name" value="Tetracycline Repressor, domain 2"/>
    <property type="match status" value="1"/>
</dbReference>